<protein>
    <submittedName>
        <fullName evidence="1">2'-5' RNA ligase family protein</fullName>
    </submittedName>
</protein>
<name>A0ABV5F301_9FLAO</name>
<keyword evidence="1" id="KW-0436">Ligase</keyword>
<accession>A0ABV5F301</accession>
<proteinExistence type="predicted"/>
<reference evidence="1 2" key="1">
    <citation type="submission" date="2024-09" db="EMBL/GenBank/DDBJ databases">
        <authorList>
            <person name="Sun Q."/>
            <person name="Mori K."/>
        </authorList>
    </citation>
    <scope>NUCLEOTIDE SEQUENCE [LARGE SCALE GENOMIC DNA]</scope>
    <source>
        <strain evidence="1 2">CECT 8286</strain>
    </source>
</reference>
<dbReference type="PANTHER" id="PTHR40037:SF1">
    <property type="entry name" value="PHOSPHOESTERASE SAOUHSC_00951-RELATED"/>
    <property type="match status" value="1"/>
</dbReference>
<dbReference type="RefSeq" id="WP_382383121.1">
    <property type="nucleotide sequence ID" value="NZ_JBHMEZ010000012.1"/>
</dbReference>
<dbReference type="EMBL" id="JBHMEZ010000012">
    <property type="protein sequence ID" value="MFB9053816.1"/>
    <property type="molecule type" value="Genomic_DNA"/>
</dbReference>
<dbReference type="GO" id="GO:0016874">
    <property type="term" value="F:ligase activity"/>
    <property type="evidence" value="ECO:0007669"/>
    <property type="project" value="UniProtKB-KW"/>
</dbReference>
<dbReference type="PANTHER" id="PTHR40037">
    <property type="entry name" value="PHOSPHOESTERASE YJCG-RELATED"/>
    <property type="match status" value="1"/>
</dbReference>
<dbReference type="Pfam" id="PF13563">
    <property type="entry name" value="2_5_RNA_ligase2"/>
    <property type="match status" value="1"/>
</dbReference>
<evidence type="ECO:0000313" key="2">
    <source>
        <dbReference type="Proteomes" id="UP001589605"/>
    </source>
</evidence>
<organism evidence="1 2">
    <name type="scientific">Formosa undariae</name>
    <dbReference type="NCBI Taxonomy" id="1325436"/>
    <lineage>
        <taxon>Bacteria</taxon>
        <taxon>Pseudomonadati</taxon>
        <taxon>Bacteroidota</taxon>
        <taxon>Flavobacteriia</taxon>
        <taxon>Flavobacteriales</taxon>
        <taxon>Flavobacteriaceae</taxon>
        <taxon>Formosa</taxon>
    </lineage>
</organism>
<evidence type="ECO:0000313" key="1">
    <source>
        <dbReference type="EMBL" id="MFB9053816.1"/>
    </source>
</evidence>
<gene>
    <name evidence="1" type="ORF">ACFFVB_12085</name>
</gene>
<sequence length="171" mass="19921">MNTIRKRLTLFIEKSSENIEKIRATYNPEQFHLIPCHITLCRENEIEPISKIIERITSINLEKPLRIALNGPERFANGRGVFLPTTNKNTEFKALRERILGIPLIREQQPHVTLMHPRNSTCTEAIFTEIKKQDLPTELFFNKISLIEQINNGKWKVVDEYAIVNNNLTKD</sequence>
<keyword evidence="2" id="KW-1185">Reference proteome</keyword>
<comment type="caution">
    <text evidence="1">The sequence shown here is derived from an EMBL/GenBank/DDBJ whole genome shotgun (WGS) entry which is preliminary data.</text>
</comment>
<dbReference type="InterPro" id="IPR050580">
    <property type="entry name" value="2H_phosphoesterase_YjcG-like"/>
</dbReference>
<dbReference type="SUPFAM" id="SSF55144">
    <property type="entry name" value="LigT-like"/>
    <property type="match status" value="1"/>
</dbReference>
<dbReference type="Proteomes" id="UP001589605">
    <property type="component" value="Unassembled WGS sequence"/>
</dbReference>
<dbReference type="Gene3D" id="3.90.1140.10">
    <property type="entry name" value="Cyclic phosphodiesterase"/>
    <property type="match status" value="1"/>
</dbReference>
<dbReference type="InterPro" id="IPR009097">
    <property type="entry name" value="Cyclic_Pdiesterase"/>
</dbReference>